<dbReference type="SUPFAM" id="SSF47384">
    <property type="entry name" value="Homodimeric domain of signal transducing histidine kinase"/>
    <property type="match status" value="1"/>
</dbReference>
<dbReference type="GO" id="GO:0000155">
    <property type="term" value="F:phosphorelay sensor kinase activity"/>
    <property type="evidence" value="ECO:0007669"/>
    <property type="project" value="InterPro"/>
</dbReference>
<keyword evidence="7" id="KW-0902">Two-component regulatory system</keyword>
<keyword evidence="6" id="KW-0418">Kinase</keyword>
<proteinExistence type="predicted"/>
<evidence type="ECO:0000256" key="6">
    <source>
        <dbReference type="ARBA" id="ARBA00022777"/>
    </source>
</evidence>
<dbReference type="SMART" id="SM00387">
    <property type="entry name" value="HATPase_c"/>
    <property type="match status" value="1"/>
</dbReference>
<gene>
    <name evidence="14" type="ORF">EPD60_15545</name>
</gene>
<feature type="modified residue" description="4-aspartylphosphate" evidence="8">
    <location>
        <position position="1256"/>
    </location>
</feature>
<reference evidence="14 15" key="1">
    <citation type="submission" date="2019-03" db="EMBL/GenBank/DDBJ databases">
        <authorList>
            <person name="Kim M.K.M."/>
        </authorList>
    </citation>
    <scope>NUCLEOTIDE SEQUENCE [LARGE SCALE GENOMIC DNA]</scope>
    <source>
        <strain evidence="14 15">17J68-12</strain>
    </source>
</reference>
<dbReference type="CDD" id="cd16922">
    <property type="entry name" value="HATPase_EvgS-ArcB-TorS-like"/>
    <property type="match status" value="1"/>
</dbReference>
<evidence type="ECO:0000256" key="1">
    <source>
        <dbReference type="ARBA" id="ARBA00000085"/>
    </source>
</evidence>
<dbReference type="CDD" id="cd06225">
    <property type="entry name" value="HAMP"/>
    <property type="match status" value="1"/>
</dbReference>
<name>A0A4R1B3Q0_9BACT</name>
<dbReference type="OrthoDB" id="9811889at2"/>
<keyword evidence="15" id="KW-1185">Reference proteome</keyword>
<dbReference type="Proteomes" id="UP000295334">
    <property type="component" value="Unassembled WGS sequence"/>
</dbReference>
<feature type="domain" description="Response regulatory" evidence="12">
    <location>
        <begin position="1206"/>
        <end position="1323"/>
    </location>
</feature>
<evidence type="ECO:0000256" key="10">
    <source>
        <dbReference type="SAM" id="MobiDB-lite"/>
    </source>
</evidence>
<dbReference type="EC" id="2.7.13.3" evidence="3"/>
<dbReference type="InterPro" id="IPR011006">
    <property type="entry name" value="CheY-like_superfamily"/>
</dbReference>
<dbReference type="Gene3D" id="3.40.50.2300">
    <property type="match status" value="3"/>
</dbReference>
<evidence type="ECO:0000259" key="13">
    <source>
        <dbReference type="PROSITE" id="PS50885"/>
    </source>
</evidence>
<comment type="catalytic activity">
    <reaction evidence="1">
        <text>ATP + protein L-histidine = ADP + protein N-phospho-L-histidine.</text>
        <dbReference type="EC" id="2.7.13.3"/>
    </reaction>
</comment>
<evidence type="ECO:0000259" key="11">
    <source>
        <dbReference type="PROSITE" id="PS50109"/>
    </source>
</evidence>
<dbReference type="InterPro" id="IPR036097">
    <property type="entry name" value="HisK_dim/P_sf"/>
</dbReference>
<dbReference type="SMART" id="SM00448">
    <property type="entry name" value="REC"/>
    <property type="match status" value="3"/>
</dbReference>
<dbReference type="PANTHER" id="PTHR45339:SF1">
    <property type="entry name" value="HYBRID SIGNAL TRANSDUCTION HISTIDINE KINASE J"/>
    <property type="match status" value="1"/>
</dbReference>
<dbReference type="InterPro" id="IPR003018">
    <property type="entry name" value="GAF"/>
</dbReference>
<feature type="modified residue" description="4-aspartylphosphate" evidence="8">
    <location>
        <position position="1110"/>
    </location>
</feature>
<dbReference type="Pfam" id="PF13185">
    <property type="entry name" value="GAF_2"/>
    <property type="match status" value="1"/>
</dbReference>
<evidence type="ECO:0000256" key="5">
    <source>
        <dbReference type="ARBA" id="ARBA00022679"/>
    </source>
</evidence>
<evidence type="ECO:0000256" key="4">
    <source>
        <dbReference type="ARBA" id="ARBA00022553"/>
    </source>
</evidence>
<dbReference type="PROSITE" id="PS50885">
    <property type="entry name" value="HAMP"/>
    <property type="match status" value="1"/>
</dbReference>
<evidence type="ECO:0000313" key="15">
    <source>
        <dbReference type="Proteomes" id="UP000295334"/>
    </source>
</evidence>
<organism evidence="14 15">
    <name type="scientific">Flaviaesturariibacter flavus</name>
    <dbReference type="NCBI Taxonomy" id="2502780"/>
    <lineage>
        <taxon>Bacteria</taxon>
        <taxon>Pseudomonadati</taxon>
        <taxon>Bacteroidota</taxon>
        <taxon>Chitinophagia</taxon>
        <taxon>Chitinophagales</taxon>
        <taxon>Chitinophagaceae</taxon>
        <taxon>Flaviaestuariibacter</taxon>
    </lineage>
</organism>
<feature type="domain" description="HAMP" evidence="13">
    <location>
        <begin position="349"/>
        <end position="392"/>
    </location>
</feature>
<comment type="caution">
    <text evidence="14">The sequence shown here is derived from an EMBL/GenBank/DDBJ whole genome shotgun (WGS) entry which is preliminary data.</text>
</comment>
<dbReference type="CDD" id="cd00156">
    <property type="entry name" value="REC"/>
    <property type="match status" value="1"/>
</dbReference>
<evidence type="ECO:0000256" key="7">
    <source>
        <dbReference type="ARBA" id="ARBA00023012"/>
    </source>
</evidence>
<dbReference type="SUPFAM" id="SSF55874">
    <property type="entry name" value="ATPase domain of HSP90 chaperone/DNA topoisomerase II/histidine kinase"/>
    <property type="match status" value="1"/>
</dbReference>
<dbReference type="PRINTS" id="PR00344">
    <property type="entry name" value="BCTRLSENSOR"/>
</dbReference>
<dbReference type="InterPro" id="IPR001789">
    <property type="entry name" value="Sig_transdc_resp-reg_receiver"/>
</dbReference>
<sequence length="1325" mass="147964">MVLLLFFAIQIFREKQDRMQLLQGYQTSINRSAALSMLADGLQAERRYAFVYALRHEYRRELLEQRRITDSALEHLQEVDTVLTRLQEYTFLDSLSAVRRSVDADQLAPQLIMNYYTNAIFRINSLNGLSIGYNQMLKPVSRELVGQRLLSEMVIYFGILRSSLYMSMQLRQLNSSSIEGMRSLYEIYRSYEKEFLIRSSQQSISQYRQLQQASLLRPANVYLDSLFNGTRVDSSLQAERWWELSSAAVDQLRQLQRRTLNRAQEGVQQIYEEEKDSRNRTLVYLVICLMAAGIVVSAVIYNISGNLKDVNAAARQIARGGSGVHIRREANDVVGSLSQSVLDLDAANHRMAQAADAIGSGNFNVAIEPRGADDILGNALVRMRDDLQHYHAENEDKLWLHGGMEAVNNSLRGEKELDQVAKDVLAAIADYVNARAGLLYVRQADVLHHTASYALTSNLDIPQRLAFGETLVGEAAQKRRITQLKNVPGNFIRVSTGLGDAPPAHMVLLPALFNDSTEGVLELAFLIEVPPRTIEFLTQLQPVLGVALHTARNRARLQELLHETQAQSEELQAQHQELEHINAELEAQAEKLQASEEELKVQQEELMEANQELEERTRLLEERNTLIAQRNREIQQKAEELALSTRYKSEFLANMSHELRTPLNSILLLSRLLSENNEKNLSADQVEYAQVILNSGQGLLSLIDEILDLSKIEAGKMELEFAPVSPAATVHDLRGMFVPLAHDKGLAFEVRLEEGLPSSIETDRMRLEQVLKNLLSNALKFTSEGKVQLLLRPGAPGHVRFAVSDTGIGIAPDKQQLVFEAFRQADGSTRRKYGGTGLGLSISRELTRLLGGELQLESEPGKGSTFFFELPVQKPEGPKEAARPFAAPAPAPAPAAPPPSEEAEVASLEETLPGAGHAPINIPAAVPDDREEAQDGGPSILIIEDDTGFARALLDFTRKRGYKGLVAVRGDEGIELARRFKPQGILLDIQLPVKDGWQVMEALKADPRTRAIPVHMMSSLEAKKESRLKGAVDFISKPMAFEQMQDVFKKIEQVVAKENKKVLIVEENPRHAQALAYFLETFNVNAQIAGSVNASQEALQRSDVDCVILDMGVPDPQAYETLDALKQQQGLEGLPIIVFTGRSLSRNEELRIKQYADSIVVKTAHSYQRILDEVSLFLHLVEENGQEKPARTRRLGALGEVLPGKKVLIADDDVRNIFSLSKALEQHGMEVYSATDGRDALQQLEQNPGIDVVLMDIMMPEMDGYQAMQAIRRKPQFRNLPIIAVTAKAMSGDREKCIEAGASDYISKPVDVDQLLSLLRVWLYE</sequence>
<feature type="domain" description="Histidine kinase" evidence="11">
    <location>
        <begin position="654"/>
        <end position="874"/>
    </location>
</feature>
<evidence type="ECO:0000256" key="9">
    <source>
        <dbReference type="SAM" id="Coils"/>
    </source>
</evidence>
<dbReference type="InterPro" id="IPR029016">
    <property type="entry name" value="GAF-like_dom_sf"/>
</dbReference>
<accession>A0A4R1B3Q0</accession>
<dbReference type="Pfam" id="PF00512">
    <property type="entry name" value="HisKA"/>
    <property type="match status" value="1"/>
</dbReference>
<dbReference type="Pfam" id="PF00072">
    <property type="entry name" value="Response_reg"/>
    <property type="match status" value="3"/>
</dbReference>
<evidence type="ECO:0000256" key="3">
    <source>
        <dbReference type="ARBA" id="ARBA00012438"/>
    </source>
</evidence>
<evidence type="ECO:0000256" key="8">
    <source>
        <dbReference type="PROSITE-ProRule" id="PRU00169"/>
    </source>
</evidence>
<evidence type="ECO:0000313" key="14">
    <source>
        <dbReference type="EMBL" id="TCJ12704.1"/>
    </source>
</evidence>
<dbReference type="Gene3D" id="3.30.450.40">
    <property type="match status" value="1"/>
</dbReference>
<dbReference type="SUPFAM" id="SSF52172">
    <property type="entry name" value="CheY-like"/>
    <property type="match status" value="3"/>
</dbReference>
<dbReference type="InterPro" id="IPR036890">
    <property type="entry name" value="HATPase_C_sf"/>
</dbReference>
<feature type="modified residue" description="4-aspartylphosphate" evidence="8">
    <location>
        <position position="988"/>
    </location>
</feature>
<dbReference type="Gene3D" id="6.10.340.10">
    <property type="match status" value="1"/>
</dbReference>
<dbReference type="Gene3D" id="1.10.287.130">
    <property type="match status" value="1"/>
</dbReference>
<feature type="coiled-coil region" evidence="9">
    <location>
        <begin position="554"/>
        <end position="630"/>
    </location>
</feature>
<feature type="domain" description="Response regulatory" evidence="12">
    <location>
        <begin position="939"/>
        <end position="1052"/>
    </location>
</feature>
<dbReference type="InterPro" id="IPR005467">
    <property type="entry name" value="His_kinase_dom"/>
</dbReference>
<dbReference type="InterPro" id="IPR003594">
    <property type="entry name" value="HATPase_dom"/>
</dbReference>
<dbReference type="PROSITE" id="PS50110">
    <property type="entry name" value="RESPONSE_REGULATORY"/>
    <property type="match status" value="3"/>
</dbReference>
<evidence type="ECO:0000259" key="12">
    <source>
        <dbReference type="PROSITE" id="PS50110"/>
    </source>
</evidence>
<feature type="region of interest" description="Disordered" evidence="10">
    <location>
        <begin position="876"/>
        <end position="907"/>
    </location>
</feature>
<feature type="compositionally biased region" description="Pro residues" evidence="10">
    <location>
        <begin position="887"/>
        <end position="900"/>
    </location>
</feature>
<keyword evidence="4 8" id="KW-0597">Phosphoprotein</keyword>
<dbReference type="GO" id="GO:0016020">
    <property type="term" value="C:membrane"/>
    <property type="evidence" value="ECO:0007669"/>
    <property type="project" value="UniProtKB-SubCell"/>
</dbReference>
<keyword evidence="9" id="KW-0175">Coiled coil</keyword>
<dbReference type="Gene3D" id="3.30.565.10">
    <property type="entry name" value="Histidine kinase-like ATPase, C-terminal domain"/>
    <property type="match status" value="1"/>
</dbReference>
<comment type="subcellular location">
    <subcellularLocation>
        <location evidence="2">Membrane</location>
    </subcellularLocation>
</comment>
<dbReference type="PROSITE" id="PS50109">
    <property type="entry name" value="HIS_KIN"/>
    <property type="match status" value="1"/>
</dbReference>
<dbReference type="FunFam" id="3.30.565.10:FF:000010">
    <property type="entry name" value="Sensor histidine kinase RcsC"/>
    <property type="match status" value="1"/>
</dbReference>
<dbReference type="EMBL" id="SJZI01000050">
    <property type="protein sequence ID" value="TCJ12704.1"/>
    <property type="molecule type" value="Genomic_DNA"/>
</dbReference>
<protein>
    <recommendedName>
        <fullName evidence="3">histidine kinase</fullName>
        <ecNumber evidence="3">2.7.13.3</ecNumber>
    </recommendedName>
</protein>
<dbReference type="InterPro" id="IPR003660">
    <property type="entry name" value="HAMP_dom"/>
</dbReference>
<dbReference type="InterPro" id="IPR013587">
    <property type="entry name" value="Nitrate/nitrite_sensing"/>
</dbReference>
<dbReference type="SMART" id="SM00388">
    <property type="entry name" value="HisKA"/>
    <property type="match status" value="1"/>
</dbReference>
<keyword evidence="5" id="KW-0808">Transferase</keyword>
<dbReference type="CDD" id="cd00082">
    <property type="entry name" value="HisKA"/>
    <property type="match status" value="1"/>
</dbReference>
<feature type="domain" description="Response regulatory" evidence="12">
    <location>
        <begin position="1061"/>
        <end position="1177"/>
    </location>
</feature>
<dbReference type="Pfam" id="PF02518">
    <property type="entry name" value="HATPase_c"/>
    <property type="match status" value="1"/>
</dbReference>
<dbReference type="InterPro" id="IPR004358">
    <property type="entry name" value="Sig_transdc_His_kin-like_C"/>
</dbReference>
<dbReference type="SUPFAM" id="SSF55781">
    <property type="entry name" value="GAF domain-like"/>
    <property type="match status" value="1"/>
</dbReference>
<dbReference type="PANTHER" id="PTHR45339">
    <property type="entry name" value="HYBRID SIGNAL TRANSDUCTION HISTIDINE KINASE J"/>
    <property type="match status" value="1"/>
</dbReference>
<dbReference type="InterPro" id="IPR003661">
    <property type="entry name" value="HisK_dim/P_dom"/>
</dbReference>
<dbReference type="Pfam" id="PF08376">
    <property type="entry name" value="NIT"/>
    <property type="match status" value="1"/>
</dbReference>
<evidence type="ECO:0000256" key="2">
    <source>
        <dbReference type="ARBA" id="ARBA00004370"/>
    </source>
</evidence>
<dbReference type="CDD" id="cd17546">
    <property type="entry name" value="REC_hyHK_CKI1_RcsC-like"/>
    <property type="match status" value="1"/>
</dbReference>